<dbReference type="InterPro" id="IPR002104">
    <property type="entry name" value="Integrase_catalytic"/>
</dbReference>
<dbReference type="InterPro" id="IPR013762">
    <property type="entry name" value="Integrase-like_cat_sf"/>
</dbReference>
<keyword evidence="5" id="KW-1179">Viral genome integration</keyword>
<protein>
    <submittedName>
        <fullName evidence="8">Integrase</fullName>
    </submittedName>
</protein>
<accession>A0A3P3ZNK1</accession>
<name>A0A3P3ZNK1_9ZZZZ</name>
<evidence type="ECO:0000256" key="1">
    <source>
        <dbReference type="ARBA" id="ARBA00008857"/>
    </source>
</evidence>
<dbReference type="Gene3D" id="1.10.150.130">
    <property type="match status" value="1"/>
</dbReference>
<dbReference type="Gene3D" id="1.10.443.10">
    <property type="entry name" value="Intergrase catalytic core"/>
    <property type="match status" value="1"/>
</dbReference>
<dbReference type="PANTHER" id="PTHR30629">
    <property type="entry name" value="PROPHAGE INTEGRASE"/>
    <property type="match status" value="1"/>
</dbReference>
<dbReference type="GO" id="GO:0006310">
    <property type="term" value="P:DNA recombination"/>
    <property type="evidence" value="ECO:0007669"/>
    <property type="project" value="UniProtKB-KW"/>
</dbReference>
<dbReference type="GO" id="GO:0075713">
    <property type="term" value="P:establishment of integrated proviral latency"/>
    <property type="evidence" value="ECO:0007669"/>
    <property type="project" value="UniProtKB-KW"/>
</dbReference>
<evidence type="ECO:0000256" key="4">
    <source>
        <dbReference type="ARBA" id="ARBA00023172"/>
    </source>
</evidence>
<dbReference type="PROSITE" id="PS51898">
    <property type="entry name" value="TYR_RECOMBINASE"/>
    <property type="match status" value="1"/>
</dbReference>
<dbReference type="AlphaFoldDB" id="A0A3P3ZNK1"/>
<comment type="similarity">
    <text evidence="1">Belongs to the 'phage' integrase family.</text>
</comment>
<keyword evidence="2" id="KW-0229">DNA integration</keyword>
<dbReference type="PANTHER" id="PTHR30629:SF2">
    <property type="entry name" value="PROPHAGE INTEGRASE INTS-RELATED"/>
    <property type="match status" value="1"/>
</dbReference>
<reference evidence="8" key="1">
    <citation type="submission" date="2018-10" db="EMBL/GenBank/DDBJ databases">
        <authorList>
            <person name="Plewniak F."/>
        </authorList>
    </citation>
    <scope>NUCLEOTIDE SEQUENCE</scope>
</reference>
<keyword evidence="3" id="KW-0238">DNA-binding</keyword>
<evidence type="ECO:0000256" key="6">
    <source>
        <dbReference type="ARBA" id="ARBA00023296"/>
    </source>
</evidence>
<evidence type="ECO:0000256" key="5">
    <source>
        <dbReference type="ARBA" id="ARBA00023195"/>
    </source>
</evidence>
<proteinExistence type="inferred from homology"/>
<dbReference type="Pfam" id="PF00589">
    <property type="entry name" value="Phage_integrase"/>
    <property type="match status" value="1"/>
</dbReference>
<organism evidence="8">
    <name type="scientific">mine drainage metagenome</name>
    <dbReference type="NCBI Taxonomy" id="410659"/>
    <lineage>
        <taxon>unclassified sequences</taxon>
        <taxon>metagenomes</taxon>
        <taxon>ecological metagenomes</taxon>
    </lineage>
</organism>
<evidence type="ECO:0000256" key="2">
    <source>
        <dbReference type="ARBA" id="ARBA00022908"/>
    </source>
</evidence>
<evidence type="ECO:0000313" key="8">
    <source>
        <dbReference type="EMBL" id="VAY88346.1"/>
    </source>
</evidence>
<gene>
    <name evidence="8" type="ORF">CARN8_2970002</name>
</gene>
<evidence type="ECO:0000259" key="7">
    <source>
        <dbReference type="PROSITE" id="PS51898"/>
    </source>
</evidence>
<dbReference type="GO" id="GO:0044826">
    <property type="term" value="P:viral genome integration into host DNA"/>
    <property type="evidence" value="ECO:0007669"/>
    <property type="project" value="UniProtKB-KW"/>
</dbReference>
<dbReference type="GO" id="GO:0046718">
    <property type="term" value="P:symbiont entry into host cell"/>
    <property type="evidence" value="ECO:0007669"/>
    <property type="project" value="UniProtKB-KW"/>
</dbReference>
<keyword evidence="6" id="KW-1160">Virus entry into host cell</keyword>
<evidence type="ECO:0000256" key="3">
    <source>
        <dbReference type="ARBA" id="ARBA00023125"/>
    </source>
</evidence>
<dbReference type="InterPro" id="IPR011010">
    <property type="entry name" value="DNA_brk_join_enz"/>
</dbReference>
<dbReference type="GO" id="GO:0015074">
    <property type="term" value="P:DNA integration"/>
    <property type="evidence" value="ECO:0007669"/>
    <property type="project" value="UniProtKB-KW"/>
</dbReference>
<dbReference type="CDD" id="cd00796">
    <property type="entry name" value="INT_Rci_Hp1_C"/>
    <property type="match status" value="1"/>
</dbReference>
<keyword evidence="4" id="KW-0233">DNA recombination</keyword>
<dbReference type="InterPro" id="IPR010998">
    <property type="entry name" value="Integrase_recombinase_N"/>
</dbReference>
<feature type="domain" description="Tyr recombinase" evidence="7">
    <location>
        <begin position="157"/>
        <end position="328"/>
    </location>
</feature>
<dbReference type="EMBL" id="UOYP01000220">
    <property type="protein sequence ID" value="VAY88346.1"/>
    <property type="molecule type" value="Genomic_DNA"/>
</dbReference>
<dbReference type="SUPFAM" id="SSF56349">
    <property type="entry name" value="DNA breaking-rejoining enzymes"/>
    <property type="match status" value="1"/>
</dbReference>
<sequence>MQMKGVRQSNSRLLMKGIYPYPKHGNWQINTAPRLPWEWTHRGKKQVLRQVPTFSEFIEQRYMPFVKGYKRSWISDDSYLRNQLLPIFGKKHLDEITKHDVIQFHHGMRAKDYALGTCNRCLILLRYAMNLAVRWEIPGITANPTKDVPLFEDLAGKKERFLTEEEAQKLYETVCRSENPMLKFIVPMLILTGARKREVLDAKWEDFDIVRKQWRIPVTKTGRPRHVPLSEGVLQLLDSIPHDECPWVFANPKTHKPFVSIFTGWNSARKRAGLAEVRIHDLRHSFASFLVNAGRSLYEVQKILGHTQIKTTQRYAHLSQDTLLDAANEVSKAVPLTLPCQRPSIR</sequence>
<dbReference type="InterPro" id="IPR050808">
    <property type="entry name" value="Phage_Integrase"/>
</dbReference>
<dbReference type="GO" id="GO:0003677">
    <property type="term" value="F:DNA binding"/>
    <property type="evidence" value="ECO:0007669"/>
    <property type="project" value="UniProtKB-KW"/>
</dbReference>